<evidence type="ECO:0000256" key="1">
    <source>
        <dbReference type="ARBA" id="ARBA00000085"/>
    </source>
</evidence>
<evidence type="ECO:0000256" key="6">
    <source>
        <dbReference type="SAM" id="Phobius"/>
    </source>
</evidence>
<evidence type="ECO:0000259" key="8">
    <source>
        <dbReference type="PROSITE" id="PS50110"/>
    </source>
</evidence>
<dbReference type="CDD" id="cd00082">
    <property type="entry name" value="HisKA"/>
    <property type="match status" value="1"/>
</dbReference>
<dbReference type="EC" id="2.7.13.3" evidence="2"/>
<dbReference type="PROSITE" id="PS50109">
    <property type="entry name" value="HIS_KIN"/>
    <property type="match status" value="1"/>
</dbReference>
<dbReference type="Pfam" id="PF02518">
    <property type="entry name" value="HATPase_c"/>
    <property type="match status" value="1"/>
</dbReference>
<dbReference type="InterPro" id="IPR036097">
    <property type="entry name" value="HisK_dim/P_sf"/>
</dbReference>
<dbReference type="CDD" id="cd17546">
    <property type="entry name" value="REC_hyHK_CKI1_RcsC-like"/>
    <property type="match status" value="1"/>
</dbReference>
<dbReference type="PANTHER" id="PTHR45339:SF1">
    <property type="entry name" value="HYBRID SIGNAL TRANSDUCTION HISTIDINE KINASE J"/>
    <property type="match status" value="1"/>
</dbReference>
<dbReference type="InterPro" id="IPR005467">
    <property type="entry name" value="His_kinase_dom"/>
</dbReference>
<dbReference type="Pfam" id="PF00512">
    <property type="entry name" value="HisKA"/>
    <property type="match status" value="1"/>
</dbReference>
<dbReference type="SUPFAM" id="SSF52172">
    <property type="entry name" value="CheY-like"/>
    <property type="match status" value="1"/>
</dbReference>
<gene>
    <name evidence="9" type="ORF">E5L68_011945</name>
</gene>
<proteinExistence type="predicted"/>
<evidence type="ECO:0000313" key="9">
    <source>
        <dbReference type="EMBL" id="MFN0292109.1"/>
    </source>
</evidence>
<evidence type="ECO:0000256" key="5">
    <source>
        <dbReference type="PROSITE-ProRule" id="PRU00169"/>
    </source>
</evidence>
<dbReference type="InterPro" id="IPR004358">
    <property type="entry name" value="Sig_transdc_His_kin-like_C"/>
</dbReference>
<keyword evidence="3 5" id="KW-0597">Phosphoprotein</keyword>
<name>A0ABW9JKB3_9SPHI</name>
<evidence type="ECO:0000313" key="10">
    <source>
        <dbReference type="Proteomes" id="UP001517367"/>
    </source>
</evidence>
<dbReference type="Gene3D" id="3.30.565.10">
    <property type="entry name" value="Histidine kinase-like ATPase, C-terminal domain"/>
    <property type="match status" value="1"/>
</dbReference>
<dbReference type="SMART" id="SM00387">
    <property type="entry name" value="HATPase_c"/>
    <property type="match status" value="1"/>
</dbReference>
<accession>A0ABW9JKB3</accession>
<reference evidence="9 10" key="1">
    <citation type="submission" date="2024-12" db="EMBL/GenBank/DDBJ databases">
        <authorList>
            <person name="Hu S."/>
        </authorList>
    </citation>
    <scope>NUCLEOTIDE SEQUENCE [LARGE SCALE GENOMIC DNA]</scope>
    <source>
        <strain evidence="9 10">P-25</strain>
    </source>
</reference>
<dbReference type="InterPro" id="IPR003594">
    <property type="entry name" value="HATPase_dom"/>
</dbReference>
<protein>
    <recommendedName>
        <fullName evidence="2">histidine kinase</fullName>
        <ecNumber evidence="2">2.7.13.3</ecNumber>
    </recommendedName>
</protein>
<evidence type="ECO:0000256" key="3">
    <source>
        <dbReference type="ARBA" id="ARBA00022553"/>
    </source>
</evidence>
<dbReference type="PRINTS" id="PR00344">
    <property type="entry name" value="BCTRLSENSOR"/>
</dbReference>
<dbReference type="Pfam" id="PF00072">
    <property type="entry name" value="Response_reg"/>
    <property type="match status" value="1"/>
</dbReference>
<dbReference type="EMBL" id="SRMP02000020">
    <property type="protein sequence ID" value="MFN0292109.1"/>
    <property type="molecule type" value="Genomic_DNA"/>
</dbReference>
<dbReference type="PANTHER" id="PTHR45339">
    <property type="entry name" value="HYBRID SIGNAL TRANSDUCTION HISTIDINE KINASE J"/>
    <property type="match status" value="1"/>
</dbReference>
<dbReference type="SUPFAM" id="SSF47384">
    <property type="entry name" value="Homodimeric domain of signal transducing histidine kinase"/>
    <property type="match status" value="1"/>
</dbReference>
<feature type="domain" description="Response regulatory" evidence="8">
    <location>
        <begin position="483"/>
        <end position="600"/>
    </location>
</feature>
<keyword evidence="4" id="KW-0902">Two-component regulatory system</keyword>
<evidence type="ECO:0000256" key="2">
    <source>
        <dbReference type="ARBA" id="ARBA00012438"/>
    </source>
</evidence>
<dbReference type="Gene3D" id="1.10.287.130">
    <property type="match status" value="1"/>
</dbReference>
<feature type="transmembrane region" description="Helical" evidence="6">
    <location>
        <begin position="9"/>
        <end position="33"/>
    </location>
</feature>
<dbReference type="SUPFAM" id="SSF55874">
    <property type="entry name" value="ATPase domain of HSP90 chaperone/DNA topoisomerase II/histidine kinase"/>
    <property type="match status" value="1"/>
</dbReference>
<keyword evidence="6" id="KW-1133">Transmembrane helix</keyword>
<keyword evidence="6" id="KW-0812">Transmembrane</keyword>
<evidence type="ECO:0000259" key="7">
    <source>
        <dbReference type="PROSITE" id="PS50109"/>
    </source>
</evidence>
<dbReference type="Gene3D" id="3.40.50.2300">
    <property type="match status" value="1"/>
</dbReference>
<sequence length="613" mass="68615">MGQPASRRIFIDFVVKLLLILAVIGGGVALLYYNKDNTVYFKQTQGQVAGLLELNGALQKTSHAYLNFADGDTTQLDSLKKYRKLIPQSKKVLASFVSANEIYNHDAVEIAKKLVEEEDFYTIQLELSAHAHGNLTPKLAFSDKIGSTAPLITQLVKLLRDDLKNRISLNDSFYERLGYLVIAFGGLILIMVVVLYNRSQRSYRRQLLHDKEIYEAKLSAQAANNAKTEYLGMISHEIRTPMNGVLGLSNLLLQGTLSAEQREYAKTISNSAESLLRIVNDILDFSKIEVGKIHLDATSVNIRALIAETFAQNLPPSTPQLSISFKVDKNVPNAIYCDPKRLKQVLLNFLSNAVKFTEKGHIILECAVIDKDEFGKIRLGFVTKDTGIGIAEDRIKQLFKPFVQINQSTMRKYGGTGLGLNIAYNLITMMGGKVKVKSEVGKGSVFTFFITTNEAVEKKAPKTIKEDVKLVLDDKLSTHYPFKILVVDDNEINLMLIIKTLGKLGYECKKASNGQIAVDMVKQEHFDLIFMDMQMPIMDGTVATTEIRKHYRIYEFPVVVALTANTLGDGKDKCLEAGMQDFIAKPFKPAEIEEVIKKWAPKIIDYKSKHQSN</sequence>
<feature type="modified residue" description="4-aspartylphosphate" evidence="5">
    <location>
        <position position="532"/>
    </location>
</feature>
<dbReference type="InterPro" id="IPR003661">
    <property type="entry name" value="HisK_dim/P_dom"/>
</dbReference>
<keyword evidence="6" id="KW-0472">Membrane</keyword>
<evidence type="ECO:0000256" key="4">
    <source>
        <dbReference type="ARBA" id="ARBA00023012"/>
    </source>
</evidence>
<dbReference type="InterPro" id="IPR011006">
    <property type="entry name" value="CheY-like_superfamily"/>
</dbReference>
<dbReference type="InterPro" id="IPR036890">
    <property type="entry name" value="HATPase_C_sf"/>
</dbReference>
<dbReference type="InterPro" id="IPR001789">
    <property type="entry name" value="Sig_transdc_resp-reg_receiver"/>
</dbReference>
<organism evidence="9 10">
    <name type="scientific">Pedobacter helvus</name>
    <dbReference type="NCBI Taxonomy" id="2563444"/>
    <lineage>
        <taxon>Bacteria</taxon>
        <taxon>Pseudomonadati</taxon>
        <taxon>Bacteroidota</taxon>
        <taxon>Sphingobacteriia</taxon>
        <taxon>Sphingobacteriales</taxon>
        <taxon>Sphingobacteriaceae</taxon>
        <taxon>Pedobacter</taxon>
    </lineage>
</organism>
<dbReference type="PROSITE" id="PS50110">
    <property type="entry name" value="RESPONSE_REGULATORY"/>
    <property type="match status" value="1"/>
</dbReference>
<feature type="transmembrane region" description="Helical" evidence="6">
    <location>
        <begin position="177"/>
        <end position="196"/>
    </location>
</feature>
<dbReference type="SMART" id="SM00448">
    <property type="entry name" value="REC"/>
    <property type="match status" value="1"/>
</dbReference>
<comment type="catalytic activity">
    <reaction evidence="1">
        <text>ATP + protein L-histidine = ADP + protein N-phospho-L-histidine.</text>
        <dbReference type="EC" id="2.7.13.3"/>
    </reaction>
</comment>
<keyword evidence="10" id="KW-1185">Reference proteome</keyword>
<feature type="domain" description="Histidine kinase" evidence="7">
    <location>
        <begin position="233"/>
        <end position="454"/>
    </location>
</feature>
<comment type="caution">
    <text evidence="9">The sequence shown here is derived from an EMBL/GenBank/DDBJ whole genome shotgun (WGS) entry which is preliminary data.</text>
</comment>
<dbReference type="CDD" id="cd16922">
    <property type="entry name" value="HATPase_EvgS-ArcB-TorS-like"/>
    <property type="match status" value="1"/>
</dbReference>
<dbReference type="RefSeq" id="WP_138730935.1">
    <property type="nucleotide sequence ID" value="NZ_SRMP02000020.1"/>
</dbReference>
<dbReference type="Proteomes" id="UP001517367">
    <property type="component" value="Unassembled WGS sequence"/>
</dbReference>
<dbReference type="SMART" id="SM00388">
    <property type="entry name" value="HisKA"/>
    <property type="match status" value="1"/>
</dbReference>